<name>A0ABV5ZIK7_9BACT</name>
<dbReference type="PROSITE" id="PS51257">
    <property type="entry name" value="PROKAR_LIPOPROTEIN"/>
    <property type="match status" value="1"/>
</dbReference>
<dbReference type="EMBL" id="JBHLZF010000001">
    <property type="protein sequence ID" value="MFB9896795.1"/>
    <property type="molecule type" value="Genomic_DNA"/>
</dbReference>
<feature type="transmembrane region" description="Helical" evidence="1">
    <location>
        <begin position="81"/>
        <end position="104"/>
    </location>
</feature>
<dbReference type="RefSeq" id="WP_005847644.1">
    <property type="nucleotide sequence ID" value="NZ_JADU01000009.1"/>
</dbReference>
<reference evidence="2 3" key="1">
    <citation type="submission" date="2024-09" db="EMBL/GenBank/DDBJ databases">
        <authorList>
            <person name="Sun Q."/>
            <person name="Mori K."/>
        </authorList>
    </citation>
    <scope>NUCLEOTIDE SEQUENCE [LARGE SCALE GENOMIC DNA]</scope>
    <source>
        <strain evidence="2 3">ATCC 51272</strain>
    </source>
</reference>
<feature type="transmembrane region" description="Helical" evidence="1">
    <location>
        <begin position="52"/>
        <end position="74"/>
    </location>
</feature>
<comment type="caution">
    <text evidence="2">The sequence shown here is derived from an EMBL/GenBank/DDBJ whole genome shotgun (WGS) entry which is preliminary data.</text>
</comment>
<keyword evidence="3" id="KW-1185">Reference proteome</keyword>
<proteinExistence type="predicted"/>
<accession>A0ABV5ZIK7</accession>
<dbReference type="InterPro" id="IPR025635">
    <property type="entry name" value="DUF4293"/>
</dbReference>
<keyword evidence="1" id="KW-0812">Transmembrane</keyword>
<gene>
    <name evidence="2" type="ORF">ACFFK8_02915</name>
</gene>
<organism evidence="2 3">
    <name type="scientific">Hallella seregens ATCC 51272</name>
    <dbReference type="NCBI Taxonomy" id="1336250"/>
    <lineage>
        <taxon>Bacteria</taxon>
        <taxon>Pseudomonadati</taxon>
        <taxon>Bacteroidota</taxon>
        <taxon>Bacteroidia</taxon>
        <taxon>Bacteroidales</taxon>
        <taxon>Prevotellaceae</taxon>
        <taxon>Hallella</taxon>
    </lineage>
</organism>
<protein>
    <submittedName>
        <fullName evidence="2">DUF4293 domain-containing protein</fullName>
    </submittedName>
</protein>
<dbReference type="Proteomes" id="UP001589688">
    <property type="component" value="Unassembled WGS sequence"/>
</dbReference>
<feature type="transmembrane region" description="Helical" evidence="1">
    <location>
        <begin position="116"/>
        <end position="137"/>
    </location>
</feature>
<evidence type="ECO:0000313" key="3">
    <source>
        <dbReference type="Proteomes" id="UP001589688"/>
    </source>
</evidence>
<keyword evidence="1" id="KW-0472">Membrane</keyword>
<sequence length="151" mass="16705">MIQRKQTLFLLLALACVIVCLCLPVATLEPKAMGEGVRWYSLGLYSGRGFDPHPLPFVDLVVVGSLTLISIFLYRRRPVQMALCTANIVLCLAWYAAFAGYWFLGSVDSASTSLRVHFAFCLPLVAVVLLVLARAGVKADEKLVRSMDRIR</sequence>
<evidence type="ECO:0000313" key="2">
    <source>
        <dbReference type="EMBL" id="MFB9896795.1"/>
    </source>
</evidence>
<evidence type="ECO:0000256" key="1">
    <source>
        <dbReference type="SAM" id="Phobius"/>
    </source>
</evidence>
<keyword evidence="1" id="KW-1133">Transmembrane helix</keyword>
<dbReference type="Pfam" id="PF14126">
    <property type="entry name" value="DUF4293"/>
    <property type="match status" value="1"/>
</dbReference>